<dbReference type="AlphaFoldDB" id="A0A5N5VXH8"/>
<comment type="caution">
    <text evidence="2">The sequence shown here is derived from an EMBL/GenBank/DDBJ whole genome shotgun (WGS) entry which is preliminary data.</text>
</comment>
<accession>A0A5N5VXH8</accession>
<name>A0A5N5VXH8_STRMB</name>
<dbReference type="Proteomes" id="UP000327000">
    <property type="component" value="Unassembled WGS sequence"/>
</dbReference>
<reference evidence="2 3" key="1">
    <citation type="journal article" date="2019" name="Microb. Cell Fact.">
        <title>Exploring novel herbicidin analogues by transcriptional regulator overexpression and MS/MS molecular networking.</title>
        <authorList>
            <person name="Shi Y."/>
            <person name="Gu R."/>
            <person name="Li Y."/>
            <person name="Wang X."/>
            <person name="Ren W."/>
            <person name="Li X."/>
            <person name="Wang L."/>
            <person name="Xie Y."/>
            <person name="Hong B."/>
        </authorList>
    </citation>
    <scope>NUCLEOTIDE SEQUENCE [LARGE SCALE GENOMIC DNA]</scope>
    <source>
        <strain evidence="2 3">US-43</strain>
    </source>
</reference>
<dbReference type="EMBL" id="VOKX01000132">
    <property type="protein sequence ID" value="KAB7833573.1"/>
    <property type="molecule type" value="Genomic_DNA"/>
</dbReference>
<keyword evidence="3" id="KW-1185">Reference proteome</keyword>
<dbReference type="OrthoDB" id="4310129at2"/>
<evidence type="ECO:0000313" key="3">
    <source>
        <dbReference type="Proteomes" id="UP000327000"/>
    </source>
</evidence>
<feature type="region of interest" description="Disordered" evidence="1">
    <location>
        <begin position="71"/>
        <end position="112"/>
    </location>
</feature>
<gene>
    <name evidence="2" type="ORF">FRZ00_33430</name>
</gene>
<proteinExistence type="predicted"/>
<organism evidence="2 3">
    <name type="scientific">Streptomyces mobaraensis</name>
    <name type="common">Streptoverticillium mobaraense</name>
    <dbReference type="NCBI Taxonomy" id="35621"/>
    <lineage>
        <taxon>Bacteria</taxon>
        <taxon>Bacillati</taxon>
        <taxon>Actinomycetota</taxon>
        <taxon>Actinomycetes</taxon>
        <taxon>Kitasatosporales</taxon>
        <taxon>Streptomycetaceae</taxon>
        <taxon>Streptomyces</taxon>
    </lineage>
</organism>
<evidence type="ECO:0000256" key="1">
    <source>
        <dbReference type="SAM" id="MobiDB-lite"/>
    </source>
</evidence>
<evidence type="ECO:0000313" key="2">
    <source>
        <dbReference type="EMBL" id="KAB7833573.1"/>
    </source>
</evidence>
<sequence>MSMRKSRSFIPGITIEVDDLPAVQLSPEGHRALALLSGPRLAVIGRTGPKCCDCRDFERVVTRTGVAVCPSPVHNDSRPPLPTRPMPHERDGRTPQTETARPHPRRAALLAW</sequence>
<protein>
    <submittedName>
        <fullName evidence="2">Uncharacterized protein</fullName>
    </submittedName>
</protein>